<organism evidence="1 2">
    <name type="scientific">Candidatus Kerfeldbacteria bacterium RIFOXYB2_FULL_38_14</name>
    <dbReference type="NCBI Taxonomy" id="1798547"/>
    <lineage>
        <taxon>Bacteria</taxon>
        <taxon>Candidatus Kerfeldiibacteriota</taxon>
    </lineage>
</organism>
<dbReference type="SUPFAM" id="SSF82171">
    <property type="entry name" value="DPP6 N-terminal domain-like"/>
    <property type="match status" value="1"/>
</dbReference>
<proteinExistence type="predicted"/>
<dbReference type="AlphaFoldDB" id="A0A1G2BI58"/>
<name>A0A1G2BI58_9BACT</name>
<gene>
    <name evidence="1" type="ORF">A2319_03550</name>
</gene>
<dbReference type="PROSITE" id="PS51257">
    <property type="entry name" value="PROKAR_LIPOPROTEIN"/>
    <property type="match status" value="1"/>
</dbReference>
<evidence type="ECO:0000313" key="1">
    <source>
        <dbReference type="EMBL" id="OGY88239.1"/>
    </source>
</evidence>
<reference evidence="1 2" key="1">
    <citation type="journal article" date="2016" name="Nat. Commun.">
        <title>Thousands of microbial genomes shed light on interconnected biogeochemical processes in an aquifer system.</title>
        <authorList>
            <person name="Anantharaman K."/>
            <person name="Brown C.T."/>
            <person name="Hug L.A."/>
            <person name="Sharon I."/>
            <person name="Castelle C.J."/>
            <person name="Probst A.J."/>
            <person name="Thomas B.C."/>
            <person name="Singh A."/>
            <person name="Wilkins M.J."/>
            <person name="Karaoz U."/>
            <person name="Brodie E.L."/>
            <person name="Williams K.H."/>
            <person name="Hubbard S.S."/>
            <person name="Banfield J.F."/>
        </authorList>
    </citation>
    <scope>NUCLEOTIDE SEQUENCE [LARGE SCALE GENOMIC DNA]</scope>
</reference>
<evidence type="ECO:0000313" key="2">
    <source>
        <dbReference type="Proteomes" id="UP000176420"/>
    </source>
</evidence>
<dbReference type="Proteomes" id="UP000176420">
    <property type="component" value="Unassembled WGS sequence"/>
</dbReference>
<accession>A0A1G2BI58</accession>
<protein>
    <submittedName>
        <fullName evidence="1">Uncharacterized protein</fullName>
    </submittedName>
</protein>
<sequence length="331" mass="36879">MLKSLLNLRLGFFVFLLLVLTLGTGCDTQNTDFKNTNYNFIPQLSPQGDEYLILEKESLVIANLGGREAQKIPASNPLLAHWIGNQSLLWLTKNQDNLYLLWTGNLSNGQAEIAYMSTQSISAVAGSSNNLWLAFAENDSLFLLDRRNHGVKKVSEEVTEFHFSPNGQGLIYSTPAQSFYLVLADTLYQTTTIELTSPGTSPLAGLNFLDDGTVVGFLNSASVEPADEDQSERTTVELVFIDLHAINLDNRQEWAKVPKETPSSLWQILVAPDKNTLLIQELKTGEENGMITLYSLSDHQKTPVVKSSLKTDFVNNQTVLLDEFDNAKYFY</sequence>
<comment type="caution">
    <text evidence="1">The sequence shown here is derived from an EMBL/GenBank/DDBJ whole genome shotgun (WGS) entry which is preliminary data.</text>
</comment>
<dbReference type="EMBL" id="MHKI01000003">
    <property type="protein sequence ID" value="OGY88239.1"/>
    <property type="molecule type" value="Genomic_DNA"/>
</dbReference>